<feature type="transmembrane region" description="Helical" evidence="1">
    <location>
        <begin position="25"/>
        <end position="51"/>
    </location>
</feature>
<dbReference type="Pfam" id="PF03929">
    <property type="entry name" value="PepSY_TM"/>
    <property type="match status" value="1"/>
</dbReference>
<evidence type="ECO:0000256" key="1">
    <source>
        <dbReference type="SAM" id="Phobius"/>
    </source>
</evidence>
<feature type="transmembrane region" description="Helical" evidence="1">
    <location>
        <begin position="211"/>
        <end position="233"/>
    </location>
</feature>
<feature type="transmembrane region" description="Helical" evidence="1">
    <location>
        <begin position="159"/>
        <end position="179"/>
    </location>
</feature>
<name>A0AA37QK20_9BACT</name>
<dbReference type="PANTHER" id="PTHR34219:SF3">
    <property type="entry name" value="BLL7967 PROTEIN"/>
    <property type="match status" value="1"/>
</dbReference>
<dbReference type="EMBL" id="BRXS01000009">
    <property type="protein sequence ID" value="GLC28338.1"/>
    <property type="molecule type" value="Genomic_DNA"/>
</dbReference>
<evidence type="ECO:0008006" key="4">
    <source>
        <dbReference type="Google" id="ProtNLM"/>
    </source>
</evidence>
<evidence type="ECO:0000313" key="3">
    <source>
        <dbReference type="Proteomes" id="UP001161325"/>
    </source>
</evidence>
<organism evidence="2 3">
    <name type="scientific">Roseisolibacter agri</name>
    <dbReference type="NCBI Taxonomy" id="2014610"/>
    <lineage>
        <taxon>Bacteria</taxon>
        <taxon>Pseudomonadati</taxon>
        <taxon>Gemmatimonadota</taxon>
        <taxon>Gemmatimonadia</taxon>
        <taxon>Gemmatimonadales</taxon>
        <taxon>Gemmatimonadaceae</taxon>
        <taxon>Roseisolibacter</taxon>
    </lineage>
</organism>
<sequence length="411" mass="43743">MPAPIASTAPTTRRRGLWTGVVRPTLFWLHLVTGVAAGAVVLIMSLTGVLLTYQRQITTWSTGTVQVPAGATRLPLDTLVARVRLAEPGVKVTGVTVRDEPNAPVAVGVEPRRTIALDPYTGAVLPGSPDVRAFFAAVERWHRSLATGPSVRDPLGVKITGASNLAFLFLLISGAFLWWPRKVSRRSLRAVLVPTFRARGRARDWNWHHVMGAWTAPVMLLVVFTAAMISYAWPAALVIRAFGGEPPKAEAPREGGGRPGGARPEGPAFAPDLDALFAKAGAAAPGWKQLQLRYPANGAKTATLTASATASNRPDGRTTLTVDARSAEITKVQPYAKLPVAQKVRSWVRPVHTGEAAGVVGQTLAGLASAAGVGLVWTGLALTLRRLLARARRRALEVVEDGEDERRPVAA</sequence>
<gene>
    <name evidence="2" type="ORF">rosag_48510</name>
</gene>
<dbReference type="InterPro" id="IPR005625">
    <property type="entry name" value="PepSY-ass_TM"/>
</dbReference>
<keyword evidence="1" id="KW-1133">Transmembrane helix</keyword>
<comment type="caution">
    <text evidence="2">The sequence shown here is derived from an EMBL/GenBank/DDBJ whole genome shotgun (WGS) entry which is preliminary data.</text>
</comment>
<dbReference type="AlphaFoldDB" id="A0AA37QK20"/>
<dbReference type="RefSeq" id="WP_284352736.1">
    <property type="nucleotide sequence ID" value="NZ_BRXS01000009.1"/>
</dbReference>
<keyword evidence="1" id="KW-0812">Transmembrane</keyword>
<keyword evidence="1" id="KW-0472">Membrane</keyword>
<evidence type="ECO:0000313" key="2">
    <source>
        <dbReference type="EMBL" id="GLC28338.1"/>
    </source>
</evidence>
<protein>
    <recommendedName>
        <fullName evidence="4">PepSY-associated TM helix</fullName>
    </recommendedName>
</protein>
<accession>A0AA37QK20</accession>
<reference evidence="2" key="1">
    <citation type="submission" date="2022-08" db="EMBL/GenBank/DDBJ databases">
        <title>Draft genome sequencing of Roseisolibacter agri AW1220.</title>
        <authorList>
            <person name="Tobiishi Y."/>
            <person name="Tonouchi A."/>
        </authorList>
    </citation>
    <scope>NUCLEOTIDE SEQUENCE</scope>
    <source>
        <strain evidence="2">AW1220</strain>
    </source>
</reference>
<proteinExistence type="predicted"/>
<dbReference type="PANTHER" id="PTHR34219">
    <property type="entry name" value="IRON-REGULATED INNER MEMBRANE PROTEIN-RELATED"/>
    <property type="match status" value="1"/>
</dbReference>
<feature type="transmembrane region" description="Helical" evidence="1">
    <location>
        <begin position="364"/>
        <end position="384"/>
    </location>
</feature>
<keyword evidence="3" id="KW-1185">Reference proteome</keyword>
<dbReference type="Proteomes" id="UP001161325">
    <property type="component" value="Unassembled WGS sequence"/>
</dbReference>